<dbReference type="InterPro" id="IPR007833">
    <property type="entry name" value="Capsule_polysaccharide_synth"/>
</dbReference>
<comment type="caution">
    <text evidence="1">The sequence shown here is derived from an EMBL/GenBank/DDBJ whole genome shotgun (WGS) entry which is preliminary data.</text>
</comment>
<evidence type="ECO:0000313" key="1">
    <source>
        <dbReference type="EMBL" id="PYC46789.1"/>
    </source>
</evidence>
<evidence type="ECO:0000313" key="2">
    <source>
        <dbReference type="Proteomes" id="UP000248012"/>
    </source>
</evidence>
<organism evidence="1 2">
    <name type="scientific">Litorivita pollutaquae</name>
    <dbReference type="NCBI Taxonomy" id="2200892"/>
    <lineage>
        <taxon>Bacteria</taxon>
        <taxon>Pseudomonadati</taxon>
        <taxon>Pseudomonadota</taxon>
        <taxon>Alphaproteobacteria</taxon>
        <taxon>Rhodobacterales</taxon>
        <taxon>Paracoccaceae</taxon>
        <taxon>Litorivita</taxon>
    </lineage>
</organism>
<dbReference type="Pfam" id="PF05159">
    <property type="entry name" value="Capsule_synth"/>
    <property type="match status" value="1"/>
</dbReference>
<evidence type="ECO:0008006" key="3">
    <source>
        <dbReference type="Google" id="ProtNLM"/>
    </source>
</evidence>
<reference evidence="1 2" key="1">
    <citation type="submission" date="2018-05" db="EMBL/GenBank/DDBJ databases">
        <title>Oceanovita maritima gen. nov., sp. nov., a marine bacterium in the family Rhodobacteraceae isolated from surface seawater of Lundu port Xiamen, China.</title>
        <authorList>
            <person name="Hetharua B.H."/>
            <person name="Min D."/>
            <person name="Liao H."/>
            <person name="Tian Y."/>
        </authorList>
    </citation>
    <scope>NUCLEOTIDE SEQUENCE [LARGE SCALE GENOMIC DNA]</scope>
    <source>
        <strain evidence="1 2">FSX-11</strain>
    </source>
</reference>
<proteinExistence type="predicted"/>
<name>A0A2V4MMG4_9RHOB</name>
<dbReference type="GO" id="GO:0000271">
    <property type="term" value="P:polysaccharide biosynthetic process"/>
    <property type="evidence" value="ECO:0007669"/>
    <property type="project" value="InterPro"/>
</dbReference>
<dbReference type="AlphaFoldDB" id="A0A2V4MMG4"/>
<sequence>MSASALTLIDRLGQTDFGKGPVIVHASETWFRALREGRFAFFNKLAAKARIEGHGAFLIRAERKAAQRLFEKPYLHIVIGPITPQGPHILHAHPHYIWGFWMLDPSGVHGRAAQADRVFDPDVIDHRAARYFFNGVTGHMRRENVSKLPQPARAQIDGAYATIFAQDIEHFKQPLHYVPMAEVITRTAQAAQGRRVYLKLHPAGDAARNATLSEVARGCGVTVSAASVHDLIAVSDRIVTQTSAVGFEALMHKKPVILCGRTEYHHAAWVVEEGVDLPRALEAAPVALASFPYEDYFYWALAVHGFEPAKEEFADRVWELCKAHMPGQP</sequence>
<keyword evidence="2" id="KW-1185">Reference proteome</keyword>
<accession>A0A2V4MMG4</accession>
<dbReference type="InterPro" id="IPR043148">
    <property type="entry name" value="TagF_C"/>
</dbReference>
<dbReference type="SUPFAM" id="SSF53756">
    <property type="entry name" value="UDP-Glycosyltransferase/glycogen phosphorylase"/>
    <property type="match status" value="1"/>
</dbReference>
<dbReference type="GO" id="GO:0015774">
    <property type="term" value="P:polysaccharide transport"/>
    <property type="evidence" value="ECO:0007669"/>
    <property type="project" value="InterPro"/>
</dbReference>
<dbReference type="Proteomes" id="UP000248012">
    <property type="component" value="Unassembled WGS sequence"/>
</dbReference>
<protein>
    <recommendedName>
        <fullName evidence="3">Capsule polysaccharide biosynthesis protein</fullName>
    </recommendedName>
</protein>
<dbReference type="EMBL" id="QFVT01000010">
    <property type="protein sequence ID" value="PYC46789.1"/>
    <property type="molecule type" value="Genomic_DNA"/>
</dbReference>
<dbReference type="RefSeq" id="WP_110796790.1">
    <property type="nucleotide sequence ID" value="NZ_KZ826489.1"/>
</dbReference>
<dbReference type="OrthoDB" id="6713140at2"/>
<gene>
    <name evidence="1" type="ORF">DI396_13845</name>
</gene>
<dbReference type="Gene3D" id="3.40.50.12580">
    <property type="match status" value="1"/>
</dbReference>